<dbReference type="InterPro" id="IPR036097">
    <property type="entry name" value="HisK_dim/P_sf"/>
</dbReference>
<dbReference type="Proteomes" id="UP000664277">
    <property type="component" value="Unassembled WGS sequence"/>
</dbReference>
<dbReference type="SMART" id="SM00387">
    <property type="entry name" value="HATPase_c"/>
    <property type="match status" value="2"/>
</dbReference>
<feature type="modified residue" description="4-aspartylphosphate" evidence="14">
    <location>
        <position position="976"/>
    </location>
</feature>
<feature type="domain" description="PAS" evidence="19">
    <location>
        <begin position="103"/>
        <end position="177"/>
    </location>
</feature>
<dbReference type="CDD" id="cd17546">
    <property type="entry name" value="REC_hyHK_CKI1_RcsC-like"/>
    <property type="match status" value="1"/>
</dbReference>
<dbReference type="InterPro" id="IPR004358">
    <property type="entry name" value="Sig_transdc_His_kin-like_C"/>
</dbReference>
<feature type="modified residue" description="4-aspartylphosphate" evidence="14">
    <location>
        <position position="566"/>
    </location>
</feature>
<dbReference type="FunFam" id="3.30.450.20:FF:000155">
    <property type="entry name" value="Sensor histidine kinase TodS"/>
    <property type="match status" value="1"/>
</dbReference>
<dbReference type="Pfam" id="PF02518">
    <property type="entry name" value="HATPase_c"/>
    <property type="match status" value="2"/>
</dbReference>
<dbReference type="GO" id="GO:0000155">
    <property type="term" value="F:phosphorelay sensor kinase activity"/>
    <property type="evidence" value="ECO:0007669"/>
    <property type="project" value="InterPro"/>
</dbReference>
<name>A0A8J7P6P7_9BACT</name>
<dbReference type="SMART" id="SM00388">
    <property type="entry name" value="HisKA"/>
    <property type="match status" value="2"/>
</dbReference>
<feature type="region of interest" description="Disordered" evidence="16">
    <location>
        <begin position="470"/>
        <end position="493"/>
    </location>
</feature>
<feature type="compositionally biased region" description="Basic and acidic residues" evidence="16">
    <location>
        <begin position="470"/>
        <end position="485"/>
    </location>
</feature>
<accession>A0A8J7P6P7</accession>
<dbReference type="InterPro" id="IPR001789">
    <property type="entry name" value="Sig_transdc_resp-reg_receiver"/>
</dbReference>
<evidence type="ECO:0000256" key="12">
    <source>
        <dbReference type="ARBA" id="ARBA00023136"/>
    </source>
</evidence>
<keyword evidence="6 14" id="KW-0597">Phosphoprotein</keyword>
<evidence type="ECO:0000259" key="19">
    <source>
        <dbReference type="PROSITE" id="PS50112"/>
    </source>
</evidence>
<comment type="subcellular location">
    <subcellularLocation>
        <location evidence="2">Cell membrane</location>
    </subcellularLocation>
</comment>
<gene>
    <name evidence="21" type="ORF">J0M35_03325</name>
</gene>
<evidence type="ECO:0000256" key="1">
    <source>
        <dbReference type="ARBA" id="ARBA00000085"/>
    </source>
</evidence>
<evidence type="ECO:0000256" key="5">
    <source>
        <dbReference type="ARBA" id="ARBA00022475"/>
    </source>
</evidence>
<dbReference type="Gene3D" id="3.30.450.20">
    <property type="entry name" value="PAS domain"/>
    <property type="match status" value="1"/>
</dbReference>
<dbReference type="PROSITE" id="PS50110">
    <property type="entry name" value="RESPONSE_REGULATORY"/>
    <property type="match status" value="2"/>
</dbReference>
<dbReference type="SUPFAM" id="SSF47384">
    <property type="entry name" value="Homodimeric domain of signal transducing histidine kinase"/>
    <property type="match status" value="2"/>
</dbReference>
<evidence type="ECO:0000256" key="13">
    <source>
        <dbReference type="ARBA" id="ARBA00074306"/>
    </source>
</evidence>
<evidence type="ECO:0000256" key="2">
    <source>
        <dbReference type="ARBA" id="ARBA00004236"/>
    </source>
</evidence>
<feature type="coiled-coil region" evidence="15">
    <location>
        <begin position="51"/>
        <end position="113"/>
    </location>
</feature>
<evidence type="ECO:0000256" key="14">
    <source>
        <dbReference type="PROSITE-ProRule" id="PRU00169"/>
    </source>
</evidence>
<evidence type="ECO:0000313" key="22">
    <source>
        <dbReference type="Proteomes" id="UP000664277"/>
    </source>
</evidence>
<dbReference type="FunFam" id="3.30.565.10:FF:000010">
    <property type="entry name" value="Sensor histidine kinase RcsC"/>
    <property type="match status" value="1"/>
</dbReference>
<dbReference type="SUPFAM" id="SSF52172">
    <property type="entry name" value="CheY-like"/>
    <property type="match status" value="2"/>
</dbReference>
<keyword evidence="5" id="KW-1003">Cell membrane</keyword>
<dbReference type="Gene3D" id="3.40.50.2300">
    <property type="match status" value="2"/>
</dbReference>
<dbReference type="Pfam" id="PF08448">
    <property type="entry name" value="PAS_4"/>
    <property type="match status" value="1"/>
</dbReference>
<evidence type="ECO:0000256" key="9">
    <source>
        <dbReference type="ARBA" id="ARBA00022777"/>
    </source>
</evidence>
<dbReference type="GO" id="GO:0005886">
    <property type="term" value="C:plasma membrane"/>
    <property type="evidence" value="ECO:0007669"/>
    <property type="project" value="UniProtKB-SubCell"/>
</dbReference>
<keyword evidence="10" id="KW-0067">ATP-binding</keyword>
<evidence type="ECO:0000256" key="3">
    <source>
        <dbReference type="ARBA" id="ARBA00006402"/>
    </source>
</evidence>
<evidence type="ECO:0000313" key="21">
    <source>
        <dbReference type="EMBL" id="MBN8659369.1"/>
    </source>
</evidence>
<dbReference type="InterPro" id="IPR003594">
    <property type="entry name" value="HATPase_dom"/>
</dbReference>
<feature type="domain" description="Histidine kinase" evidence="17">
    <location>
        <begin position="256"/>
        <end position="472"/>
    </location>
</feature>
<dbReference type="CDD" id="cd00130">
    <property type="entry name" value="PAS"/>
    <property type="match status" value="1"/>
</dbReference>
<comment type="similarity">
    <text evidence="3">In the N-terminal section; belongs to the phytochrome family.</text>
</comment>
<dbReference type="PROSITE" id="PS50112">
    <property type="entry name" value="PAS"/>
    <property type="match status" value="1"/>
</dbReference>
<keyword evidence="12" id="KW-0472">Membrane</keyword>
<dbReference type="AlphaFoldDB" id="A0A8J7P6P7"/>
<dbReference type="SUPFAM" id="SSF55874">
    <property type="entry name" value="ATPase domain of HSP90 chaperone/DNA topoisomerase II/histidine kinase"/>
    <property type="match status" value="2"/>
</dbReference>
<dbReference type="InterPro" id="IPR003661">
    <property type="entry name" value="HisK_dim/P_dom"/>
</dbReference>
<evidence type="ECO:0000256" key="6">
    <source>
        <dbReference type="ARBA" id="ARBA00022553"/>
    </source>
</evidence>
<organism evidence="21 22">
    <name type="scientific">Candidatus Obscuribacter phosphatis</name>
    <dbReference type="NCBI Taxonomy" id="1906157"/>
    <lineage>
        <taxon>Bacteria</taxon>
        <taxon>Bacillati</taxon>
        <taxon>Candidatus Melainabacteria</taxon>
        <taxon>Candidatus Obscuribacterales</taxon>
        <taxon>Candidatus Obscuribacteraceae</taxon>
        <taxon>Candidatus Obscuribacter</taxon>
    </lineage>
</organism>
<dbReference type="NCBIfam" id="TIGR00229">
    <property type="entry name" value="sensory_box"/>
    <property type="match status" value="1"/>
</dbReference>
<dbReference type="SMART" id="SM00448">
    <property type="entry name" value="REC"/>
    <property type="match status" value="2"/>
</dbReference>
<dbReference type="PANTHER" id="PTHR43047">
    <property type="entry name" value="TWO-COMPONENT HISTIDINE PROTEIN KINASE"/>
    <property type="match status" value="1"/>
</dbReference>
<keyword evidence="15" id="KW-0175">Coiled coil</keyword>
<dbReference type="EC" id="2.7.13.3" evidence="4"/>
<dbReference type="Gene3D" id="3.30.565.10">
    <property type="entry name" value="Histidine kinase-like ATPase, C-terminal domain"/>
    <property type="match status" value="2"/>
</dbReference>
<dbReference type="Pfam" id="PF00512">
    <property type="entry name" value="HisKA"/>
    <property type="match status" value="2"/>
</dbReference>
<comment type="catalytic activity">
    <reaction evidence="1">
        <text>ATP + protein L-histidine = ADP + protein N-phospho-L-histidine.</text>
        <dbReference type="EC" id="2.7.13.3"/>
    </reaction>
</comment>
<dbReference type="EMBL" id="JAFLCK010000003">
    <property type="protein sequence ID" value="MBN8659369.1"/>
    <property type="molecule type" value="Genomic_DNA"/>
</dbReference>
<dbReference type="InterPro" id="IPR035965">
    <property type="entry name" value="PAS-like_dom_sf"/>
</dbReference>
<feature type="coiled-coil region" evidence="15">
    <location>
        <begin position="222"/>
        <end position="256"/>
    </location>
</feature>
<evidence type="ECO:0000256" key="10">
    <source>
        <dbReference type="ARBA" id="ARBA00022840"/>
    </source>
</evidence>
<evidence type="ECO:0000256" key="15">
    <source>
        <dbReference type="SAM" id="Coils"/>
    </source>
</evidence>
<dbReference type="PROSITE" id="PS50113">
    <property type="entry name" value="PAC"/>
    <property type="match status" value="1"/>
</dbReference>
<evidence type="ECO:0000259" key="18">
    <source>
        <dbReference type="PROSITE" id="PS50110"/>
    </source>
</evidence>
<dbReference type="InterPro" id="IPR000014">
    <property type="entry name" value="PAS"/>
</dbReference>
<evidence type="ECO:0000256" key="16">
    <source>
        <dbReference type="SAM" id="MobiDB-lite"/>
    </source>
</evidence>
<dbReference type="InterPro" id="IPR036890">
    <property type="entry name" value="HATPase_C_sf"/>
</dbReference>
<dbReference type="FunFam" id="3.30.565.10:FF:000023">
    <property type="entry name" value="PAS domain-containing sensor histidine kinase"/>
    <property type="match status" value="1"/>
</dbReference>
<dbReference type="SMART" id="SM00091">
    <property type="entry name" value="PAS"/>
    <property type="match status" value="1"/>
</dbReference>
<keyword evidence="8" id="KW-0547">Nucleotide-binding</keyword>
<evidence type="ECO:0000256" key="11">
    <source>
        <dbReference type="ARBA" id="ARBA00023012"/>
    </source>
</evidence>
<evidence type="ECO:0000256" key="8">
    <source>
        <dbReference type="ARBA" id="ARBA00022741"/>
    </source>
</evidence>
<evidence type="ECO:0000256" key="7">
    <source>
        <dbReference type="ARBA" id="ARBA00022679"/>
    </source>
</evidence>
<protein>
    <recommendedName>
        <fullName evidence="13">Circadian input-output histidine kinase CikA</fullName>
        <ecNumber evidence="4">2.7.13.3</ecNumber>
    </recommendedName>
</protein>
<sequence length="1061" mass="119402">MDKLHLEALKAQIFALALKHGAKQCLLLKSDESGIEWSEGQELLSIDVDFKKLLEEARNNLEINLEIKVETIKVEGISRKVLFVSEKKEDFEYERLRQELKDLKQKFSAIFDQTFQFTGLVSPDGILLECNQTALKFAGLTWDEAIGKPFWELKWWSRSPEAKDQLKDAIARARKGELVRATVENIGVDESSVMLDFSMKPIFNDEGEVIFLIPEGRDITDRLEAEKELELRAEALAEANARLKESEKLKSEFLANVSHELRTPLTLTLAPLETLLAGEISKEQKPFLELMHNNCNRLLSMVNGLLDFSKLEAGKVNVNREAVDLVKLVQTLASDFKPLLAKRDLKLTLALPEQPLWVEIDRYLTERILFNLLSNAVKFTPKGSVSIELRRLPDDMVEILVSDTGVGIKTSELPNLFVRFRQLEGSSARRFEGTGLGLALVKEFAELMQGDVRVESAEGRGSTFSVKLKAQECQKSEGNEPEGRTKRQPLPRFDPMKEYQKGVQSASDLSQNSKTTVLVAEDNSELANYIHYLLKDFCQVKLASNGKEALRILEEEEQQPDLILSDVMMPEMDGLKLCQEVKSNEAWSSIPVIFLTALTHRDALLKGWQAGADDYLFKPFHPTELTTRVRSALKIKKDLNKMHQKLRNSRDEALQADTFKSQFVSMLSHEIRTPLNAVIGMSELLSQTKLSAEQENLLKTVQYSASMLMDLLNNVLDFTKLEAGKLEQETIEFMTKDLVNESLELLSPAARRKNLSLKAEIDQEVPLTVEADLSRLRQVLVNLLSNAVKFTESGEVALKLKLEAKDKRRAILRFSVIDTGCGIAAEKLEDVFKPFFQADASIARNFGGTGLGLAICRSLVESMGGSIELTSKVGRGSCFSFSIPVKIKDRKEPTEKSKENVSDKFVEANSPEKLFSAKHRPEEKRELILIAEDNPADRALLSLQLKALGYRSQAVDSADRLIVEFQKGLYDLIIVDCQMPIMDGFEAALKIRQLEETDKEEALSSADFHERKRVPILAISAESLSDHQKPYSQYGINRLLLKPAKLSTLRQAIEDCFSSST</sequence>
<dbReference type="InterPro" id="IPR011006">
    <property type="entry name" value="CheY-like_superfamily"/>
</dbReference>
<feature type="domain" description="PAC" evidence="20">
    <location>
        <begin position="177"/>
        <end position="231"/>
    </location>
</feature>
<dbReference type="InterPro" id="IPR013656">
    <property type="entry name" value="PAS_4"/>
</dbReference>
<keyword evidence="7" id="KW-0808">Transferase</keyword>
<feature type="domain" description="Response regulatory" evidence="18">
    <location>
        <begin position="927"/>
        <end position="1057"/>
    </location>
</feature>
<evidence type="ECO:0000259" key="20">
    <source>
        <dbReference type="PROSITE" id="PS50113"/>
    </source>
</evidence>
<dbReference type="Pfam" id="PF00072">
    <property type="entry name" value="Response_reg"/>
    <property type="match status" value="2"/>
</dbReference>
<dbReference type="Gene3D" id="1.10.287.130">
    <property type="match status" value="2"/>
</dbReference>
<dbReference type="PRINTS" id="PR00344">
    <property type="entry name" value="BCTRLSENSOR"/>
</dbReference>
<dbReference type="CDD" id="cd00082">
    <property type="entry name" value="HisKA"/>
    <property type="match status" value="2"/>
</dbReference>
<reference evidence="21" key="1">
    <citation type="submission" date="2021-02" db="EMBL/GenBank/DDBJ databases">
        <title>Genome-Resolved Metagenomics of a Microbial Community Performing Photosynthetic Biological Nutrient Removal.</title>
        <authorList>
            <person name="Mcdaniel E.A."/>
        </authorList>
    </citation>
    <scope>NUCLEOTIDE SEQUENCE</scope>
    <source>
        <strain evidence="21">UWPOB_OBS1</strain>
    </source>
</reference>
<dbReference type="GO" id="GO:0005524">
    <property type="term" value="F:ATP binding"/>
    <property type="evidence" value="ECO:0007669"/>
    <property type="project" value="UniProtKB-KW"/>
</dbReference>
<evidence type="ECO:0000259" key="17">
    <source>
        <dbReference type="PROSITE" id="PS50109"/>
    </source>
</evidence>
<dbReference type="CDD" id="cd16922">
    <property type="entry name" value="HATPase_EvgS-ArcB-TorS-like"/>
    <property type="match status" value="2"/>
</dbReference>
<dbReference type="PROSITE" id="PS50109">
    <property type="entry name" value="HIS_KIN"/>
    <property type="match status" value="2"/>
</dbReference>
<dbReference type="InterPro" id="IPR000700">
    <property type="entry name" value="PAS-assoc_C"/>
</dbReference>
<dbReference type="SUPFAM" id="SSF55785">
    <property type="entry name" value="PYP-like sensor domain (PAS domain)"/>
    <property type="match status" value="1"/>
</dbReference>
<comment type="caution">
    <text evidence="21">The sequence shown here is derived from an EMBL/GenBank/DDBJ whole genome shotgun (WGS) entry which is preliminary data.</text>
</comment>
<proteinExistence type="inferred from homology"/>
<keyword evidence="11" id="KW-0902">Two-component regulatory system</keyword>
<evidence type="ECO:0000256" key="4">
    <source>
        <dbReference type="ARBA" id="ARBA00012438"/>
    </source>
</evidence>
<dbReference type="InterPro" id="IPR005467">
    <property type="entry name" value="His_kinase_dom"/>
</dbReference>
<feature type="domain" description="Response regulatory" evidence="18">
    <location>
        <begin position="516"/>
        <end position="633"/>
    </location>
</feature>
<feature type="domain" description="Histidine kinase" evidence="17">
    <location>
        <begin position="666"/>
        <end position="887"/>
    </location>
</feature>
<keyword evidence="9" id="KW-0418">Kinase</keyword>